<keyword evidence="6" id="KW-0845">Vitamin A</keyword>
<dbReference type="GO" id="GO:0071939">
    <property type="term" value="P:vitamin A import into cell"/>
    <property type="evidence" value="ECO:0007669"/>
    <property type="project" value="TreeGrafter"/>
</dbReference>
<keyword evidence="8" id="KW-0683">Retinol-binding</keyword>
<keyword evidence="9 11" id="KW-0472">Membrane</keyword>
<protein>
    <recommendedName>
        <fullName evidence="2">Receptor for retinol uptake STRA6</fullName>
    </recommendedName>
</protein>
<keyword evidence="10" id="KW-0675">Receptor</keyword>
<evidence type="ECO:0000256" key="11">
    <source>
        <dbReference type="SAM" id="Phobius"/>
    </source>
</evidence>
<dbReference type="InterPro" id="IPR026612">
    <property type="entry name" value="STRA6-like"/>
</dbReference>
<feature type="transmembrane region" description="Helical" evidence="11">
    <location>
        <begin position="81"/>
        <end position="99"/>
    </location>
</feature>
<evidence type="ECO:0000256" key="9">
    <source>
        <dbReference type="ARBA" id="ARBA00023136"/>
    </source>
</evidence>
<proteinExistence type="predicted"/>
<dbReference type="Pfam" id="PF14752">
    <property type="entry name" value="RBP_receptor"/>
    <property type="match status" value="1"/>
</dbReference>
<evidence type="ECO:0000313" key="13">
    <source>
        <dbReference type="Proteomes" id="UP000271974"/>
    </source>
</evidence>
<evidence type="ECO:0000313" key="12">
    <source>
        <dbReference type="EMBL" id="RUS72022.1"/>
    </source>
</evidence>
<dbReference type="GO" id="GO:0019841">
    <property type="term" value="F:retinol binding"/>
    <property type="evidence" value="ECO:0007669"/>
    <property type="project" value="UniProtKB-KW"/>
</dbReference>
<feature type="transmembrane region" description="Helical" evidence="11">
    <location>
        <begin position="33"/>
        <end position="50"/>
    </location>
</feature>
<dbReference type="PANTHER" id="PTHR21444:SF16">
    <property type="entry name" value="RECEPTOR FOR RETINOL UPTAKE STRA6"/>
    <property type="match status" value="1"/>
</dbReference>
<organism evidence="12 13">
    <name type="scientific">Elysia chlorotica</name>
    <name type="common">Eastern emerald elysia</name>
    <name type="synonym">Sea slug</name>
    <dbReference type="NCBI Taxonomy" id="188477"/>
    <lineage>
        <taxon>Eukaryota</taxon>
        <taxon>Metazoa</taxon>
        <taxon>Spiralia</taxon>
        <taxon>Lophotrochozoa</taxon>
        <taxon>Mollusca</taxon>
        <taxon>Gastropoda</taxon>
        <taxon>Heterobranchia</taxon>
        <taxon>Euthyneura</taxon>
        <taxon>Panpulmonata</taxon>
        <taxon>Sacoglossa</taxon>
        <taxon>Placobranchoidea</taxon>
        <taxon>Plakobranchidae</taxon>
        <taxon>Elysia</taxon>
    </lineage>
</organism>
<comment type="subcellular location">
    <subcellularLocation>
        <location evidence="1">Cell membrane</location>
        <topology evidence="1">Multi-pass membrane protein</topology>
    </subcellularLocation>
</comment>
<evidence type="ECO:0000256" key="3">
    <source>
        <dbReference type="ARBA" id="ARBA00022448"/>
    </source>
</evidence>
<dbReference type="GO" id="GO:0038023">
    <property type="term" value="F:signaling receptor activity"/>
    <property type="evidence" value="ECO:0007669"/>
    <property type="project" value="InterPro"/>
</dbReference>
<gene>
    <name evidence="12" type="ORF">EGW08_020220</name>
</gene>
<feature type="non-terminal residue" evidence="12">
    <location>
        <position position="288"/>
    </location>
</feature>
<keyword evidence="4" id="KW-1003">Cell membrane</keyword>
<evidence type="ECO:0000256" key="2">
    <source>
        <dbReference type="ARBA" id="ARBA00014411"/>
    </source>
</evidence>
<evidence type="ECO:0000256" key="10">
    <source>
        <dbReference type="ARBA" id="ARBA00023170"/>
    </source>
</evidence>
<keyword evidence="3" id="KW-0813">Transport</keyword>
<keyword evidence="5 11" id="KW-0812">Transmembrane</keyword>
<dbReference type="GO" id="GO:0005886">
    <property type="term" value="C:plasma membrane"/>
    <property type="evidence" value="ECO:0007669"/>
    <property type="project" value="UniProtKB-SubCell"/>
</dbReference>
<dbReference type="GO" id="GO:0016918">
    <property type="term" value="F:retinal binding"/>
    <property type="evidence" value="ECO:0007669"/>
    <property type="project" value="UniProtKB-KW"/>
</dbReference>
<dbReference type="STRING" id="188477.A0A3S0ZCU5"/>
<keyword evidence="7 11" id="KW-1133">Transmembrane helix</keyword>
<name>A0A3S0ZCU5_ELYCH</name>
<feature type="transmembrane region" description="Helical" evidence="11">
    <location>
        <begin position="180"/>
        <end position="199"/>
    </location>
</feature>
<dbReference type="AlphaFoldDB" id="A0A3S0ZCU5"/>
<dbReference type="PANTHER" id="PTHR21444">
    <property type="entry name" value="COILED-COIL DOMAIN-CONTAINING PROTEIN 180"/>
    <property type="match status" value="1"/>
</dbReference>
<comment type="caution">
    <text evidence="12">The sequence shown here is derived from an EMBL/GenBank/DDBJ whole genome shotgun (WGS) entry which is preliminary data.</text>
</comment>
<dbReference type="Proteomes" id="UP000271974">
    <property type="component" value="Unassembled WGS sequence"/>
</dbReference>
<reference evidence="12 13" key="1">
    <citation type="submission" date="2019-01" db="EMBL/GenBank/DDBJ databases">
        <title>A draft genome assembly of the solar-powered sea slug Elysia chlorotica.</title>
        <authorList>
            <person name="Cai H."/>
            <person name="Li Q."/>
            <person name="Fang X."/>
            <person name="Li J."/>
            <person name="Curtis N.E."/>
            <person name="Altenburger A."/>
            <person name="Shibata T."/>
            <person name="Feng M."/>
            <person name="Maeda T."/>
            <person name="Schwartz J.A."/>
            <person name="Shigenobu S."/>
            <person name="Lundholm N."/>
            <person name="Nishiyama T."/>
            <person name="Yang H."/>
            <person name="Hasebe M."/>
            <person name="Li S."/>
            <person name="Pierce S.K."/>
            <person name="Wang J."/>
        </authorList>
    </citation>
    <scope>NUCLEOTIDE SEQUENCE [LARGE SCALE GENOMIC DNA]</scope>
    <source>
        <strain evidence="12">EC2010</strain>
        <tissue evidence="12">Whole organism of an adult</tissue>
    </source>
</reference>
<evidence type="ECO:0000256" key="7">
    <source>
        <dbReference type="ARBA" id="ARBA00022989"/>
    </source>
</evidence>
<accession>A0A3S0ZCU5</accession>
<evidence type="ECO:0000256" key="8">
    <source>
        <dbReference type="ARBA" id="ARBA00023072"/>
    </source>
</evidence>
<feature type="transmembrane region" description="Helical" evidence="11">
    <location>
        <begin position="111"/>
        <end position="134"/>
    </location>
</feature>
<evidence type="ECO:0000256" key="1">
    <source>
        <dbReference type="ARBA" id="ARBA00004651"/>
    </source>
</evidence>
<evidence type="ECO:0000256" key="5">
    <source>
        <dbReference type="ARBA" id="ARBA00022692"/>
    </source>
</evidence>
<dbReference type="OrthoDB" id="2376984at2759"/>
<sequence>MSLEGIIEQFADLLVNSNTSSTSCESDISHYKFYQYCLIPAAVLTILFASTRTRRQKLVHVMGGRPGLVFPMDTLTRSSRVSYCCAFGATAFLVYQILLEQKFAINYDGPVSLKTLIAIVSMFIYGMVFFPVFASLALSSAFSFGLGSLYVWMFFVVDIYKVAGCSLSVRDRLVLLVRYLPSLGCLGYLSISLPMRFGVCLYRKQYFAREEDKEWESLDDIKGSYQGLHVRKLLRKPDIEEEPEGFVNKVQGAVMTLVHNWIYHRQPGFRYPSRLVSVMFVAACVVYV</sequence>
<feature type="transmembrane region" description="Helical" evidence="11">
    <location>
        <begin position="141"/>
        <end position="160"/>
    </location>
</feature>
<evidence type="ECO:0000256" key="4">
    <source>
        <dbReference type="ARBA" id="ARBA00022475"/>
    </source>
</evidence>
<dbReference type="GO" id="GO:0034632">
    <property type="term" value="F:retinol transmembrane transporter activity"/>
    <property type="evidence" value="ECO:0007669"/>
    <property type="project" value="InterPro"/>
</dbReference>
<dbReference type="EMBL" id="RQTK01001127">
    <property type="protein sequence ID" value="RUS72022.1"/>
    <property type="molecule type" value="Genomic_DNA"/>
</dbReference>
<evidence type="ECO:0000256" key="6">
    <source>
        <dbReference type="ARBA" id="ARBA00022893"/>
    </source>
</evidence>
<keyword evidence="13" id="KW-1185">Reference proteome</keyword>